<evidence type="ECO:0000256" key="1">
    <source>
        <dbReference type="ARBA" id="ARBA00022723"/>
    </source>
</evidence>
<reference evidence="5" key="1">
    <citation type="submission" date="2020-06" db="EMBL/GenBank/DDBJ databases">
        <title>Legume-microbial interactions unlock mineral nutrients during tropical forest succession.</title>
        <authorList>
            <person name="Epihov D.Z."/>
        </authorList>
    </citation>
    <scope>NUCLEOTIDE SEQUENCE [LARGE SCALE GENOMIC DNA]</scope>
    <source>
        <strain evidence="5">Pan2503</strain>
    </source>
</reference>
<evidence type="ECO:0000256" key="3">
    <source>
        <dbReference type="PROSITE-ProRule" id="PRU00433"/>
    </source>
</evidence>
<dbReference type="InterPro" id="IPR036939">
    <property type="entry name" value="Cu2_ascorb_mOase_N_sf"/>
</dbReference>
<feature type="non-terminal residue" evidence="5">
    <location>
        <position position="294"/>
    </location>
</feature>
<dbReference type="GO" id="GO:0020037">
    <property type="term" value="F:heme binding"/>
    <property type="evidence" value="ECO:0007669"/>
    <property type="project" value="InterPro"/>
</dbReference>
<keyword evidence="2 3" id="KW-0408">Iron</keyword>
<feature type="domain" description="Cytochrome c" evidence="4">
    <location>
        <begin position="26"/>
        <end position="117"/>
    </location>
</feature>
<dbReference type="GO" id="GO:0005507">
    <property type="term" value="F:copper ion binding"/>
    <property type="evidence" value="ECO:0007669"/>
    <property type="project" value="InterPro"/>
</dbReference>
<proteinExistence type="predicted"/>
<keyword evidence="3" id="KW-0349">Heme</keyword>
<dbReference type="Proteomes" id="UP000567293">
    <property type="component" value="Unassembled WGS sequence"/>
</dbReference>
<dbReference type="InterPro" id="IPR008977">
    <property type="entry name" value="PHM/PNGase_F_dom_sf"/>
</dbReference>
<dbReference type="EMBL" id="JACDQQ010001252">
    <property type="protein sequence ID" value="MBA0085880.1"/>
    <property type="molecule type" value="Genomic_DNA"/>
</dbReference>
<evidence type="ECO:0000313" key="6">
    <source>
        <dbReference type="Proteomes" id="UP000567293"/>
    </source>
</evidence>
<evidence type="ECO:0000256" key="2">
    <source>
        <dbReference type="ARBA" id="ARBA00023004"/>
    </source>
</evidence>
<evidence type="ECO:0000313" key="5">
    <source>
        <dbReference type="EMBL" id="MBA0085880.1"/>
    </source>
</evidence>
<dbReference type="GO" id="GO:0009055">
    <property type="term" value="F:electron transfer activity"/>
    <property type="evidence" value="ECO:0007669"/>
    <property type="project" value="InterPro"/>
</dbReference>
<dbReference type="GO" id="GO:0016715">
    <property type="term" value="F:oxidoreductase activity, acting on paired donors, with incorporation or reduction of molecular oxygen, reduced ascorbate as one donor, and incorporation of one atom of oxygen"/>
    <property type="evidence" value="ECO:0007669"/>
    <property type="project" value="InterPro"/>
</dbReference>
<keyword evidence="6" id="KW-1185">Reference proteome</keyword>
<comment type="caution">
    <text evidence="5">The sequence shown here is derived from an EMBL/GenBank/DDBJ whole genome shotgun (WGS) entry which is preliminary data.</text>
</comment>
<dbReference type="AlphaFoldDB" id="A0A7V8NR16"/>
<keyword evidence="1 3" id="KW-0479">Metal-binding</keyword>
<protein>
    <recommendedName>
        <fullName evidence="4">Cytochrome c domain-containing protein</fullName>
    </recommendedName>
</protein>
<sequence>MRLRSVIGILCVGGWCSLLLEAGNEGPAPQKEITYSKDVAPVLYKNCVMCHRPNDIAPMSLLTYEEVLPFAGLIRQSVDQRKMPPWHADPSVGEFMNDARLSDADIRTIDEWVKGGMKKGDPKDMPSAPAFEPGWHIKPDVIFTIPEFLVPKTAQDDYEYIYVATNFSEDKWIQAGEVLPGDRRVVHHATVSVIDQAEYAKHLAEHAKENAGVDEYHYRTGKVLHLRPDAPVIDDGCAAPDGGGIPGHSSGYLNIVPAIYLPGHMPEVRPPGYALRIPAGGYLQFQVHYSNHHG</sequence>
<gene>
    <name evidence="5" type="ORF">HRJ53_12855</name>
</gene>
<name>A0A7V8NR16_9BACT</name>
<evidence type="ECO:0000259" key="4">
    <source>
        <dbReference type="PROSITE" id="PS51007"/>
    </source>
</evidence>
<dbReference type="PROSITE" id="PS51007">
    <property type="entry name" value="CYTC"/>
    <property type="match status" value="1"/>
</dbReference>
<accession>A0A7V8NR16</accession>
<dbReference type="InterPro" id="IPR009056">
    <property type="entry name" value="Cyt_c-like_dom"/>
</dbReference>
<dbReference type="SUPFAM" id="SSF49742">
    <property type="entry name" value="PHM/PNGase F"/>
    <property type="match status" value="1"/>
</dbReference>
<dbReference type="Gene3D" id="2.60.120.310">
    <property type="entry name" value="Copper type II, ascorbate-dependent monooxygenase, N-terminal domain"/>
    <property type="match status" value="1"/>
</dbReference>
<organism evidence="5 6">
    <name type="scientific">Candidatus Acidiferrum panamense</name>
    <dbReference type="NCBI Taxonomy" id="2741543"/>
    <lineage>
        <taxon>Bacteria</taxon>
        <taxon>Pseudomonadati</taxon>
        <taxon>Acidobacteriota</taxon>
        <taxon>Terriglobia</taxon>
        <taxon>Candidatus Acidiferrales</taxon>
        <taxon>Candidatus Acidiferrum</taxon>
    </lineage>
</organism>